<dbReference type="Gene3D" id="3.30.160.60">
    <property type="entry name" value="Classic Zinc Finger"/>
    <property type="match status" value="1"/>
</dbReference>
<dbReference type="EMBL" id="JBBCAQ010000037">
    <property type="protein sequence ID" value="KAK7573714.1"/>
    <property type="molecule type" value="Genomic_DNA"/>
</dbReference>
<comment type="caution">
    <text evidence="3">The sequence shown here is derived from an EMBL/GenBank/DDBJ whole genome shotgun (WGS) entry which is preliminary data.</text>
</comment>
<reference evidence="3 4" key="1">
    <citation type="submission" date="2024-03" db="EMBL/GenBank/DDBJ databases">
        <title>Adaptation during the transition from Ophiocordyceps entomopathogen to insect associate is accompanied by gene loss and intensified selection.</title>
        <authorList>
            <person name="Ward C.M."/>
            <person name="Onetto C.A."/>
            <person name="Borneman A.R."/>
        </authorList>
    </citation>
    <scope>NUCLEOTIDE SEQUENCE [LARGE SCALE GENOMIC DNA]</scope>
    <source>
        <strain evidence="3">AWRI1</strain>
        <tissue evidence="3">Single Adult Female</tissue>
    </source>
</reference>
<evidence type="ECO:0000259" key="2">
    <source>
        <dbReference type="PROSITE" id="PS50157"/>
    </source>
</evidence>
<dbReference type="PROSITE" id="PS50157">
    <property type="entry name" value="ZINC_FINGER_C2H2_2"/>
    <property type="match status" value="1"/>
</dbReference>
<feature type="domain" description="C2H2-type" evidence="2">
    <location>
        <begin position="173"/>
        <end position="200"/>
    </location>
</feature>
<evidence type="ECO:0000256" key="1">
    <source>
        <dbReference type="PROSITE-ProRule" id="PRU00042"/>
    </source>
</evidence>
<keyword evidence="1" id="KW-0862">Zinc</keyword>
<dbReference type="InterPro" id="IPR036236">
    <property type="entry name" value="Znf_C2H2_sf"/>
</dbReference>
<dbReference type="Proteomes" id="UP001367676">
    <property type="component" value="Unassembled WGS sequence"/>
</dbReference>
<keyword evidence="1" id="KW-0479">Metal-binding</keyword>
<name>A0AAN9T7Z6_9HEMI</name>
<evidence type="ECO:0000313" key="4">
    <source>
        <dbReference type="Proteomes" id="UP001367676"/>
    </source>
</evidence>
<dbReference type="SMART" id="SM00355">
    <property type="entry name" value="ZnF_C2H2"/>
    <property type="match status" value="2"/>
</dbReference>
<accession>A0AAN9T7Z6</accession>
<evidence type="ECO:0000313" key="3">
    <source>
        <dbReference type="EMBL" id="KAK7573714.1"/>
    </source>
</evidence>
<protein>
    <recommendedName>
        <fullName evidence="2">C2H2-type domain-containing protein</fullName>
    </recommendedName>
</protein>
<keyword evidence="4" id="KW-1185">Reference proteome</keyword>
<dbReference type="AlphaFoldDB" id="A0AAN9T7Z6"/>
<dbReference type="Pfam" id="PF00096">
    <property type="entry name" value="zf-C2H2"/>
    <property type="match status" value="1"/>
</dbReference>
<keyword evidence="1" id="KW-0863">Zinc-finger</keyword>
<proteinExistence type="predicted"/>
<organism evidence="3 4">
    <name type="scientific">Parthenolecanium corni</name>
    <dbReference type="NCBI Taxonomy" id="536013"/>
    <lineage>
        <taxon>Eukaryota</taxon>
        <taxon>Metazoa</taxon>
        <taxon>Ecdysozoa</taxon>
        <taxon>Arthropoda</taxon>
        <taxon>Hexapoda</taxon>
        <taxon>Insecta</taxon>
        <taxon>Pterygota</taxon>
        <taxon>Neoptera</taxon>
        <taxon>Paraneoptera</taxon>
        <taxon>Hemiptera</taxon>
        <taxon>Sternorrhyncha</taxon>
        <taxon>Coccoidea</taxon>
        <taxon>Coccidae</taxon>
        <taxon>Parthenolecanium</taxon>
    </lineage>
</organism>
<dbReference type="SUPFAM" id="SSF57667">
    <property type="entry name" value="beta-beta-alpha zinc fingers"/>
    <property type="match status" value="1"/>
</dbReference>
<sequence length="235" mass="25651">MVAATSTTFIFAMMVVDFHDVCPCGGGTVFHSASGYLFSLFLAGSPCDALPPPYRSLISLPASPTAPPYHSEGGKVAAGYQRCPPDACSSSEFRPCVKESVAAADSLSTTYPDQFIMMNDDSYHWPSIEEGENAIFGVSSASPLKAALSKPPLLQMPELMQNPTSKSDGAKLITCSKCGRQYKLKSSLLNHQRWECGKEPQFKCVLCNYKAKQKVHLVTHMRYKHALKPDVFSLK</sequence>
<dbReference type="GO" id="GO:0008270">
    <property type="term" value="F:zinc ion binding"/>
    <property type="evidence" value="ECO:0007669"/>
    <property type="project" value="UniProtKB-KW"/>
</dbReference>
<dbReference type="InterPro" id="IPR013087">
    <property type="entry name" value="Znf_C2H2_type"/>
</dbReference>
<gene>
    <name evidence="3" type="ORF">V9T40_010905</name>
</gene>